<gene>
    <name evidence="2" type="ORF">EFD55_16960</name>
</gene>
<sequence length="99" mass="11386">MLGYGFQLVNAKRPWADILGGMTSRKRVFDAMRMYLRRSSRCGSDFAILLDCLRFFRPSEFSFVTMPEIIRCVPESNASPTLLSQHQEPGSCTRFSEIR</sequence>
<dbReference type="OrthoDB" id="8404645at2"/>
<dbReference type="EMBL" id="RJJT01000011">
    <property type="protein sequence ID" value="RSB76118.1"/>
    <property type="molecule type" value="Genomic_DNA"/>
</dbReference>
<reference evidence="2 3" key="1">
    <citation type="submission" date="2018-11" db="EMBL/GenBank/DDBJ databases">
        <authorList>
            <person name="Huo Y."/>
        </authorList>
    </citation>
    <scope>NUCLEOTIDE SEQUENCE [LARGE SCALE GENOMIC DNA]</scope>
    <source>
        <strain evidence="2 3">DSM 30132</strain>
    </source>
</reference>
<feature type="region of interest" description="Disordered" evidence="1">
    <location>
        <begin position="80"/>
        <end position="99"/>
    </location>
</feature>
<organism evidence="2 3">
    <name type="scientific">Rhizobium pisi</name>
    <dbReference type="NCBI Taxonomy" id="574561"/>
    <lineage>
        <taxon>Bacteria</taxon>
        <taxon>Pseudomonadati</taxon>
        <taxon>Pseudomonadota</taxon>
        <taxon>Alphaproteobacteria</taxon>
        <taxon>Hyphomicrobiales</taxon>
        <taxon>Rhizobiaceae</taxon>
        <taxon>Rhizobium/Agrobacterium group</taxon>
        <taxon>Rhizobium</taxon>
    </lineage>
</organism>
<dbReference type="AlphaFoldDB" id="A0A3R9C3T7"/>
<name>A0A3R9C3T7_9HYPH</name>
<dbReference type="Proteomes" id="UP000277279">
    <property type="component" value="Unassembled WGS sequence"/>
</dbReference>
<accession>A0A3R9C3T7</accession>
<evidence type="ECO:0000313" key="2">
    <source>
        <dbReference type="EMBL" id="RSB76118.1"/>
    </source>
</evidence>
<protein>
    <submittedName>
        <fullName evidence="2">Uncharacterized protein</fullName>
    </submittedName>
</protein>
<comment type="caution">
    <text evidence="2">The sequence shown here is derived from an EMBL/GenBank/DDBJ whole genome shotgun (WGS) entry which is preliminary data.</text>
</comment>
<evidence type="ECO:0000256" key="1">
    <source>
        <dbReference type="SAM" id="MobiDB-lite"/>
    </source>
</evidence>
<proteinExistence type="predicted"/>
<evidence type="ECO:0000313" key="3">
    <source>
        <dbReference type="Proteomes" id="UP000277279"/>
    </source>
</evidence>